<dbReference type="Proteomes" id="UP001433508">
    <property type="component" value="Unassembled WGS sequence"/>
</dbReference>
<reference evidence="2" key="1">
    <citation type="journal article" date="2024" name="Front. Bioeng. Biotechnol.">
        <title>Genome-scale model development and genomic sequencing of the oleaginous clade Lipomyces.</title>
        <authorList>
            <person name="Czajka J.J."/>
            <person name="Han Y."/>
            <person name="Kim J."/>
            <person name="Mondo S.J."/>
            <person name="Hofstad B.A."/>
            <person name="Robles A."/>
            <person name="Haridas S."/>
            <person name="Riley R."/>
            <person name="LaButti K."/>
            <person name="Pangilinan J."/>
            <person name="Andreopoulos W."/>
            <person name="Lipzen A."/>
            <person name="Yan J."/>
            <person name="Wang M."/>
            <person name="Ng V."/>
            <person name="Grigoriev I.V."/>
            <person name="Spatafora J.W."/>
            <person name="Magnuson J.K."/>
            <person name="Baker S.E."/>
            <person name="Pomraning K.R."/>
        </authorList>
    </citation>
    <scope>NUCLEOTIDE SEQUENCE [LARGE SCALE GENOMIC DNA]</scope>
    <source>
        <strain evidence="2">CBS 7786</strain>
    </source>
</reference>
<protein>
    <submittedName>
        <fullName evidence="1">Uncharacterized protein</fullName>
    </submittedName>
</protein>
<evidence type="ECO:0000313" key="1">
    <source>
        <dbReference type="EMBL" id="KAK9235195.1"/>
    </source>
</evidence>
<name>A0ACC3SUB1_LIPKO</name>
<evidence type="ECO:0000313" key="2">
    <source>
        <dbReference type="Proteomes" id="UP001433508"/>
    </source>
</evidence>
<comment type="caution">
    <text evidence="1">The sequence shown here is derived from an EMBL/GenBank/DDBJ whole genome shotgun (WGS) entry which is preliminary data.</text>
</comment>
<keyword evidence="2" id="KW-1185">Reference proteome</keyword>
<gene>
    <name evidence="1" type="ORF">V1525DRAFT_410676</name>
</gene>
<sequence length="107" mass="12202">MPRLAAISRYLGEHSIDLGLADDRSLPYDTRLQFWRLFNRSWIGVISRNWLMSGGGMTVAQGPTSLTRQQLEEMAELVISLSDNVQRYGLVDYEVGVWEEHILEGMS</sequence>
<accession>A0ACC3SUB1</accession>
<organism evidence="1 2">
    <name type="scientific">Lipomyces kononenkoae</name>
    <name type="common">Yeast</name>
    <dbReference type="NCBI Taxonomy" id="34357"/>
    <lineage>
        <taxon>Eukaryota</taxon>
        <taxon>Fungi</taxon>
        <taxon>Dikarya</taxon>
        <taxon>Ascomycota</taxon>
        <taxon>Saccharomycotina</taxon>
        <taxon>Lipomycetes</taxon>
        <taxon>Lipomycetales</taxon>
        <taxon>Lipomycetaceae</taxon>
        <taxon>Lipomyces</taxon>
    </lineage>
</organism>
<dbReference type="EMBL" id="MU971426">
    <property type="protein sequence ID" value="KAK9235195.1"/>
    <property type="molecule type" value="Genomic_DNA"/>
</dbReference>
<proteinExistence type="predicted"/>